<dbReference type="AlphaFoldDB" id="A0A8C5U3Y7"/>
<feature type="domain" description="Vms1-associating treble clef" evidence="2">
    <location>
        <begin position="91"/>
        <end position="131"/>
    </location>
</feature>
<evidence type="ECO:0000256" key="1">
    <source>
        <dbReference type="SAM" id="MobiDB-lite"/>
    </source>
</evidence>
<dbReference type="Proteomes" id="UP000694560">
    <property type="component" value="Unplaced"/>
</dbReference>
<dbReference type="GO" id="GO:0036503">
    <property type="term" value="P:ERAD pathway"/>
    <property type="evidence" value="ECO:0007669"/>
    <property type="project" value="TreeGrafter"/>
</dbReference>
<dbReference type="InterPro" id="IPR047139">
    <property type="entry name" value="ANKZ1/VMS1"/>
</dbReference>
<name>A0A8C5U3Y7_9PASS</name>
<feature type="region of interest" description="Disordered" evidence="1">
    <location>
        <begin position="1"/>
        <end position="67"/>
    </location>
</feature>
<dbReference type="InterPro" id="IPR041540">
    <property type="entry name" value="VATC"/>
</dbReference>
<reference evidence="3" key="2">
    <citation type="submission" date="2025-09" db="UniProtKB">
        <authorList>
            <consortium name="Ensembl"/>
        </authorList>
    </citation>
    <scope>IDENTIFICATION</scope>
</reference>
<reference evidence="3" key="1">
    <citation type="submission" date="2025-08" db="UniProtKB">
        <authorList>
            <consortium name="Ensembl"/>
        </authorList>
    </citation>
    <scope>IDENTIFICATION</scope>
</reference>
<proteinExistence type="predicted"/>
<dbReference type="PANTHER" id="PTHR16036:SF2">
    <property type="entry name" value="TRNA ENDONUCLEASE ANKZF1"/>
    <property type="match status" value="1"/>
</dbReference>
<evidence type="ECO:0000313" key="4">
    <source>
        <dbReference type="Proteomes" id="UP000694560"/>
    </source>
</evidence>
<sequence length="133" mass="15647">MVDHPDKYDYSRAKVPGPLTQEMEAKKLEKKRAQKAQRKQREQAQREERQRWEQEQQEKQRFAALSDREKRALAAERRFAAQLQDTGTTLSNISRCWHCGESLLGRIPFHYLDFSFCSTACLQTHRRAQAGHT</sequence>
<dbReference type="PANTHER" id="PTHR16036">
    <property type="entry name" value="ANKYRIN REPEAT AND ZINC FINGER DOMAIN-CONTAINING PROTEIN 1"/>
    <property type="match status" value="1"/>
</dbReference>
<evidence type="ECO:0000313" key="3">
    <source>
        <dbReference type="Ensembl" id="ENSMCSP00000016509.1"/>
    </source>
</evidence>
<dbReference type="Ensembl" id="ENSMCST00000016929.1">
    <property type="protein sequence ID" value="ENSMCSP00000016509.1"/>
    <property type="gene ID" value="ENSMCSG00000011634.1"/>
</dbReference>
<accession>A0A8C5U3Y7</accession>
<feature type="compositionally biased region" description="Basic and acidic residues" evidence="1">
    <location>
        <begin position="1"/>
        <end position="12"/>
    </location>
</feature>
<organism evidence="3 4">
    <name type="scientific">Malurus cyaneus samueli</name>
    <dbReference type="NCBI Taxonomy" id="2593467"/>
    <lineage>
        <taxon>Eukaryota</taxon>
        <taxon>Metazoa</taxon>
        <taxon>Chordata</taxon>
        <taxon>Craniata</taxon>
        <taxon>Vertebrata</taxon>
        <taxon>Euteleostomi</taxon>
        <taxon>Archelosauria</taxon>
        <taxon>Archosauria</taxon>
        <taxon>Dinosauria</taxon>
        <taxon>Saurischia</taxon>
        <taxon>Theropoda</taxon>
        <taxon>Coelurosauria</taxon>
        <taxon>Aves</taxon>
        <taxon>Neognathae</taxon>
        <taxon>Neoaves</taxon>
        <taxon>Telluraves</taxon>
        <taxon>Australaves</taxon>
        <taxon>Passeriformes</taxon>
        <taxon>Meliphagoidea</taxon>
        <taxon>Maluridae</taxon>
        <taxon>Malurus</taxon>
    </lineage>
</organism>
<feature type="compositionally biased region" description="Basic residues" evidence="1">
    <location>
        <begin position="28"/>
        <end position="38"/>
    </location>
</feature>
<protein>
    <recommendedName>
        <fullName evidence="2">Vms1-associating treble clef domain-containing protein</fullName>
    </recommendedName>
</protein>
<evidence type="ECO:0000259" key="2">
    <source>
        <dbReference type="Pfam" id="PF18716"/>
    </source>
</evidence>
<dbReference type="OrthoDB" id="429841at2759"/>
<feature type="compositionally biased region" description="Basic and acidic residues" evidence="1">
    <location>
        <begin position="39"/>
        <end position="67"/>
    </location>
</feature>
<dbReference type="Pfam" id="PF18716">
    <property type="entry name" value="VATC"/>
    <property type="match status" value="1"/>
</dbReference>
<keyword evidence="4" id="KW-1185">Reference proteome</keyword>